<accession>A0ABS4HE88</accession>
<dbReference type="PROSITE" id="PS51257">
    <property type="entry name" value="PROKAR_LIPOPROTEIN"/>
    <property type="match status" value="1"/>
</dbReference>
<keyword evidence="4" id="KW-1185">Reference proteome</keyword>
<evidence type="ECO:0000259" key="2">
    <source>
        <dbReference type="Pfam" id="PF11611"/>
    </source>
</evidence>
<gene>
    <name evidence="3" type="ORF">J2Z82_002182</name>
</gene>
<dbReference type="Pfam" id="PF11611">
    <property type="entry name" value="DUF4352"/>
    <property type="match status" value="1"/>
</dbReference>
<organism evidence="3 4">
    <name type="scientific">Virgibacillus litoralis</name>
    <dbReference type="NCBI Taxonomy" id="578221"/>
    <lineage>
        <taxon>Bacteria</taxon>
        <taxon>Bacillati</taxon>
        <taxon>Bacillota</taxon>
        <taxon>Bacilli</taxon>
        <taxon>Bacillales</taxon>
        <taxon>Bacillaceae</taxon>
        <taxon>Virgibacillus</taxon>
    </lineage>
</organism>
<reference evidence="3 4" key="1">
    <citation type="submission" date="2021-03" db="EMBL/GenBank/DDBJ databases">
        <title>Genomic Encyclopedia of Type Strains, Phase IV (KMG-IV): sequencing the most valuable type-strain genomes for metagenomic binning, comparative biology and taxonomic classification.</title>
        <authorList>
            <person name="Goeker M."/>
        </authorList>
    </citation>
    <scope>NUCLEOTIDE SEQUENCE [LARGE SCALE GENOMIC DNA]</scope>
    <source>
        <strain evidence="3 4">DSM 21085</strain>
    </source>
</reference>
<evidence type="ECO:0000256" key="1">
    <source>
        <dbReference type="SAM" id="MobiDB-lite"/>
    </source>
</evidence>
<feature type="region of interest" description="Disordered" evidence="1">
    <location>
        <begin position="29"/>
        <end position="56"/>
    </location>
</feature>
<evidence type="ECO:0000313" key="4">
    <source>
        <dbReference type="Proteomes" id="UP001519328"/>
    </source>
</evidence>
<dbReference type="InterPro" id="IPR029051">
    <property type="entry name" value="DUF4352"/>
</dbReference>
<protein>
    <recommendedName>
        <fullName evidence="2">DUF4352 domain-containing protein</fullName>
    </recommendedName>
</protein>
<name>A0ABS4HE88_9BACI</name>
<feature type="domain" description="DUF4352" evidence="2">
    <location>
        <begin position="112"/>
        <end position="186"/>
    </location>
</feature>
<sequence length="219" mass="24774">MTSWKKNFLLFGLSGFLVVGCSMDSSKEMKEENSDDNVVSAQENESGNYPQAVNDTGLTTIGETAKDENGKIILKAVSDSKETLDINPIEITFKNIKILNYSPELHLIDYFHGYTEQENQFNYIKLNITAKNTSKQPVFFNPVAMIELNTGEKISWEEEFYLEHLNGEYGPGEEKTGTMGFIIDETNIEAIKSFKLSTSEILDANEDIIEKPETVHFQF</sequence>
<dbReference type="EMBL" id="JAGGKK010000011">
    <property type="protein sequence ID" value="MBP1949245.1"/>
    <property type="molecule type" value="Genomic_DNA"/>
</dbReference>
<dbReference type="Proteomes" id="UP001519328">
    <property type="component" value="Unassembled WGS sequence"/>
</dbReference>
<comment type="caution">
    <text evidence="3">The sequence shown here is derived from an EMBL/GenBank/DDBJ whole genome shotgun (WGS) entry which is preliminary data.</text>
</comment>
<feature type="compositionally biased region" description="Polar residues" evidence="1">
    <location>
        <begin position="36"/>
        <end position="56"/>
    </location>
</feature>
<evidence type="ECO:0000313" key="3">
    <source>
        <dbReference type="EMBL" id="MBP1949245.1"/>
    </source>
</evidence>
<dbReference type="RefSeq" id="WP_209480765.1">
    <property type="nucleotide sequence ID" value="NZ_JAGGKK010000011.1"/>
</dbReference>
<proteinExistence type="predicted"/>